<proteinExistence type="predicted"/>
<dbReference type="AlphaFoldDB" id="A0A7W7YAD6"/>
<dbReference type="Pfam" id="PF00884">
    <property type="entry name" value="Sulfatase"/>
    <property type="match status" value="1"/>
</dbReference>
<dbReference type="InterPro" id="IPR000917">
    <property type="entry name" value="Sulfatase_N"/>
</dbReference>
<sequence>MSNLTLTFLAAAFLSLQLYGAEKVLPPNIVVFISDDHGMLDSEPYGATDIGTPNMAKLAAEGMKFTHAFVASPSCGPSRTALCTGLWPARNGAEPNHKAKNPDVKSLPPVLHALGYEVAAFGKVAHGNYGKDHGFDVLGGEQHGDTDTVEVAKFLNTRDASKPLCLFFGTRHPHVPWGENAGYDTATIKLPPKHVDTAATREQRARYCSDITRADNLLGELRALVKEKVPGNTLFIYTADHGGQWPFGKWNLYDAGIRIPFIAAWPGHLAPASTNDAMIAWPDLLPTFIELGGGTVPEGIDGKSFASVLLGKATTHRERIFTTHSGDGDFNVYPIRSVRARDWKYIRNLHPEFQHHTHISRSSNVTSGFNYWQSWLSAAESSPEAAAKVKRYSVRPAEELYDLKSDPNELHNLAAEPTQAERLQQMRVDMDAWMQQQGDKQTVFGKPLMIGEPLTMVDPGAGKKKKAK</sequence>
<dbReference type="InterPro" id="IPR017850">
    <property type="entry name" value="Alkaline_phosphatase_core_sf"/>
</dbReference>
<keyword evidence="1" id="KW-0732">Signal</keyword>
<dbReference type="Proteomes" id="UP000590740">
    <property type="component" value="Unassembled WGS sequence"/>
</dbReference>
<protein>
    <submittedName>
        <fullName evidence="3">Arylsulfatase A-like enzyme</fullName>
    </submittedName>
</protein>
<dbReference type="PANTHER" id="PTHR43751:SF1">
    <property type="entry name" value="SULFATASE ATSG-RELATED"/>
    <property type="match status" value="1"/>
</dbReference>
<dbReference type="EMBL" id="JACHIG010000004">
    <property type="protein sequence ID" value="MBB5032566.1"/>
    <property type="molecule type" value="Genomic_DNA"/>
</dbReference>
<evidence type="ECO:0000256" key="1">
    <source>
        <dbReference type="SAM" id="SignalP"/>
    </source>
</evidence>
<organism evidence="3 4">
    <name type="scientific">Prosthecobacter vanneervenii</name>
    <dbReference type="NCBI Taxonomy" id="48466"/>
    <lineage>
        <taxon>Bacteria</taxon>
        <taxon>Pseudomonadati</taxon>
        <taxon>Verrucomicrobiota</taxon>
        <taxon>Verrucomicrobiia</taxon>
        <taxon>Verrucomicrobiales</taxon>
        <taxon>Verrucomicrobiaceae</taxon>
        <taxon>Prosthecobacter</taxon>
    </lineage>
</organism>
<name>A0A7W7YAD6_9BACT</name>
<evidence type="ECO:0000313" key="3">
    <source>
        <dbReference type="EMBL" id="MBB5032566.1"/>
    </source>
</evidence>
<evidence type="ECO:0000313" key="4">
    <source>
        <dbReference type="Proteomes" id="UP000590740"/>
    </source>
</evidence>
<feature type="domain" description="Sulfatase N-terminal" evidence="2">
    <location>
        <begin position="27"/>
        <end position="293"/>
    </location>
</feature>
<evidence type="ECO:0000259" key="2">
    <source>
        <dbReference type="Pfam" id="PF00884"/>
    </source>
</evidence>
<dbReference type="Gene3D" id="3.40.720.10">
    <property type="entry name" value="Alkaline Phosphatase, subunit A"/>
    <property type="match status" value="1"/>
</dbReference>
<reference evidence="3 4" key="1">
    <citation type="submission" date="2020-08" db="EMBL/GenBank/DDBJ databases">
        <title>Genomic Encyclopedia of Type Strains, Phase IV (KMG-IV): sequencing the most valuable type-strain genomes for metagenomic binning, comparative biology and taxonomic classification.</title>
        <authorList>
            <person name="Goeker M."/>
        </authorList>
    </citation>
    <scope>NUCLEOTIDE SEQUENCE [LARGE SCALE GENOMIC DNA]</scope>
    <source>
        <strain evidence="3 4">DSM 12252</strain>
    </source>
</reference>
<dbReference type="SUPFAM" id="SSF53649">
    <property type="entry name" value="Alkaline phosphatase-like"/>
    <property type="match status" value="1"/>
</dbReference>
<feature type="signal peptide" evidence="1">
    <location>
        <begin position="1"/>
        <end position="20"/>
    </location>
</feature>
<gene>
    <name evidence="3" type="ORF">HNQ65_002148</name>
</gene>
<dbReference type="RefSeq" id="WP_184339491.1">
    <property type="nucleotide sequence ID" value="NZ_JACHIG010000004.1"/>
</dbReference>
<dbReference type="InterPro" id="IPR052701">
    <property type="entry name" value="GAG_Ulvan_Degrading_Sulfatases"/>
</dbReference>
<accession>A0A7W7YAD6</accession>
<keyword evidence="4" id="KW-1185">Reference proteome</keyword>
<comment type="caution">
    <text evidence="3">The sequence shown here is derived from an EMBL/GenBank/DDBJ whole genome shotgun (WGS) entry which is preliminary data.</text>
</comment>
<dbReference type="PANTHER" id="PTHR43751">
    <property type="entry name" value="SULFATASE"/>
    <property type="match status" value="1"/>
</dbReference>
<dbReference type="CDD" id="cd16027">
    <property type="entry name" value="SGSH"/>
    <property type="match status" value="1"/>
</dbReference>
<feature type="chain" id="PRO_5031279836" evidence="1">
    <location>
        <begin position="21"/>
        <end position="468"/>
    </location>
</feature>